<gene>
    <name evidence="1" type="ORF">PPRIM_AZ9-3.1.T0100108</name>
</gene>
<name>A0A8S1JZ07_PARPR</name>
<proteinExistence type="predicted"/>
<sequence length="144" mass="17994">MNTILRVFYQKLNQRAKCNLKFQMCNYSIYVKKYTEKKGINLVHYIIIIKQLYINANQSFVQLFEYQFVLKLSTQFKYIDITTMNSYQFKQYIHNQNLFFQYNQIYLLQLKYDQFQMKQILLFYLPNIFRIIQYLQFYNLHFQI</sequence>
<dbReference type="Proteomes" id="UP000688137">
    <property type="component" value="Unassembled WGS sequence"/>
</dbReference>
<reference evidence="1" key="1">
    <citation type="submission" date="2021-01" db="EMBL/GenBank/DDBJ databases">
        <authorList>
            <consortium name="Genoscope - CEA"/>
            <person name="William W."/>
        </authorList>
    </citation>
    <scope>NUCLEOTIDE SEQUENCE</scope>
</reference>
<dbReference type="EMBL" id="CAJJDM010000007">
    <property type="protein sequence ID" value="CAD8045950.1"/>
    <property type="molecule type" value="Genomic_DNA"/>
</dbReference>
<organism evidence="1 2">
    <name type="scientific">Paramecium primaurelia</name>
    <dbReference type="NCBI Taxonomy" id="5886"/>
    <lineage>
        <taxon>Eukaryota</taxon>
        <taxon>Sar</taxon>
        <taxon>Alveolata</taxon>
        <taxon>Ciliophora</taxon>
        <taxon>Intramacronucleata</taxon>
        <taxon>Oligohymenophorea</taxon>
        <taxon>Peniculida</taxon>
        <taxon>Parameciidae</taxon>
        <taxon>Paramecium</taxon>
    </lineage>
</organism>
<comment type="caution">
    <text evidence="1">The sequence shown here is derived from an EMBL/GenBank/DDBJ whole genome shotgun (WGS) entry which is preliminary data.</text>
</comment>
<accession>A0A8S1JZ07</accession>
<evidence type="ECO:0000313" key="2">
    <source>
        <dbReference type="Proteomes" id="UP000688137"/>
    </source>
</evidence>
<dbReference type="AlphaFoldDB" id="A0A8S1JZ07"/>
<keyword evidence="2" id="KW-1185">Reference proteome</keyword>
<evidence type="ECO:0000313" key="1">
    <source>
        <dbReference type="EMBL" id="CAD8045950.1"/>
    </source>
</evidence>
<protein>
    <submittedName>
        <fullName evidence="1">Uncharacterized protein</fullName>
    </submittedName>
</protein>